<dbReference type="Proteomes" id="UP000054018">
    <property type="component" value="Unassembled WGS sequence"/>
</dbReference>
<proteinExistence type="predicted"/>
<dbReference type="AlphaFoldDB" id="A0A0C9ZKM8"/>
<protein>
    <submittedName>
        <fullName evidence="1">Uncharacterized protein</fullName>
    </submittedName>
</protein>
<accession>A0A0C9ZKM8</accession>
<reference evidence="1 2" key="1">
    <citation type="submission" date="2014-04" db="EMBL/GenBank/DDBJ databases">
        <authorList>
            <consortium name="DOE Joint Genome Institute"/>
            <person name="Kuo A."/>
            <person name="Kohler A."/>
            <person name="Costa M.D."/>
            <person name="Nagy L.G."/>
            <person name="Floudas D."/>
            <person name="Copeland A."/>
            <person name="Barry K.W."/>
            <person name="Cichocki N."/>
            <person name="Veneault-Fourrey C."/>
            <person name="LaButti K."/>
            <person name="Lindquist E.A."/>
            <person name="Lipzen A."/>
            <person name="Lundell T."/>
            <person name="Morin E."/>
            <person name="Murat C."/>
            <person name="Sun H."/>
            <person name="Tunlid A."/>
            <person name="Henrissat B."/>
            <person name="Grigoriev I.V."/>
            <person name="Hibbett D.S."/>
            <person name="Martin F."/>
            <person name="Nordberg H.P."/>
            <person name="Cantor M.N."/>
            <person name="Hua S.X."/>
        </authorList>
    </citation>
    <scope>NUCLEOTIDE SEQUENCE [LARGE SCALE GENOMIC DNA]</scope>
    <source>
        <strain evidence="1 2">441</strain>
    </source>
</reference>
<dbReference type="OrthoDB" id="3226942at2759"/>
<evidence type="ECO:0000313" key="2">
    <source>
        <dbReference type="Proteomes" id="UP000054018"/>
    </source>
</evidence>
<dbReference type="EMBL" id="KN833688">
    <property type="protein sequence ID" value="KIK29936.1"/>
    <property type="molecule type" value="Genomic_DNA"/>
</dbReference>
<name>A0A0C9ZKM8_9AGAM</name>
<sequence>CFLHGINLMIGEILMTFFNSSHYWGGQLKDQTIRDNITHTLKQNHESCWYALILQAISVSKHGQPLMIICVCPDTMKTNGLSHVAPDVIDIVIHDLEFWLEMDQLIKTTEPLVDTLAIANPMKHHSHCAY</sequence>
<dbReference type="STRING" id="765257.A0A0C9ZKM8"/>
<evidence type="ECO:0000313" key="1">
    <source>
        <dbReference type="EMBL" id="KIK29936.1"/>
    </source>
</evidence>
<gene>
    <name evidence="1" type="ORF">PISMIDRAFT_88621</name>
</gene>
<reference evidence="2" key="2">
    <citation type="submission" date="2015-01" db="EMBL/GenBank/DDBJ databases">
        <title>Evolutionary Origins and Diversification of the Mycorrhizal Mutualists.</title>
        <authorList>
            <consortium name="DOE Joint Genome Institute"/>
            <consortium name="Mycorrhizal Genomics Consortium"/>
            <person name="Kohler A."/>
            <person name="Kuo A."/>
            <person name="Nagy L.G."/>
            <person name="Floudas D."/>
            <person name="Copeland A."/>
            <person name="Barry K.W."/>
            <person name="Cichocki N."/>
            <person name="Veneault-Fourrey C."/>
            <person name="LaButti K."/>
            <person name="Lindquist E.A."/>
            <person name="Lipzen A."/>
            <person name="Lundell T."/>
            <person name="Morin E."/>
            <person name="Murat C."/>
            <person name="Riley R."/>
            <person name="Ohm R."/>
            <person name="Sun H."/>
            <person name="Tunlid A."/>
            <person name="Henrissat B."/>
            <person name="Grigoriev I.V."/>
            <person name="Hibbett D.S."/>
            <person name="Martin F."/>
        </authorList>
    </citation>
    <scope>NUCLEOTIDE SEQUENCE [LARGE SCALE GENOMIC DNA]</scope>
    <source>
        <strain evidence="2">441</strain>
    </source>
</reference>
<feature type="non-terminal residue" evidence="1">
    <location>
        <position position="1"/>
    </location>
</feature>
<organism evidence="1 2">
    <name type="scientific">Pisolithus microcarpus 441</name>
    <dbReference type="NCBI Taxonomy" id="765257"/>
    <lineage>
        <taxon>Eukaryota</taxon>
        <taxon>Fungi</taxon>
        <taxon>Dikarya</taxon>
        <taxon>Basidiomycota</taxon>
        <taxon>Agaricomycotina</taxon>
        <taxon>Agaricomycetes</taxon>
        <taxon>Agaricomycetidae</taxon>
        <taxon>Boletales</taxon>
        <taxon>Sclerodermatineae</taxon>
        <taxon>Pisolithaceae</taxon>
        <taxon>Pisolithus</taxon>
    </lineage>
</organism>
<keyword evidence="2" id="KW-1185">Reference proteome</keyword>
<dbReference type="HOGENOM" id="CLU_1943187_0_0_1"/>